<protein>
    <submittedName>
        <fullName evidence="1">Uncharacterized protein</fullName>
    </submittedName>
</protein>
<dbReference type="RefSeq" id="WP_067868378.1">
    <property type="nucleotide sequence ID" value="NZ_JAAXOP010000002.1"/>
</dbReference>
<accession>A0A846XS07</accession>
<reference evidence="1 2" key="1">
    <citation type="submission" date="2020-04" db="EMBL/GenBank/DDBJ databases">
        <title>MicrobeNet Type strains.</title>
        <authorList>
            <person name="Nicholson A.C."/>
        </authorList>
    </citation>
    <scope>NUCLEOTIDE SEQUENCE [LARGE SCALE GENOMIC DNA]</scope>
    <source>
        <strain evidence="1 2">JCM 12354</strain>
    </source>
</reference>
<evidence type="ECO:0000313" key="2">
    <source>
        <dbReference type="Proteomes" id="UP000565711"/>
    </source>
</evidence>
<dbReference type="Proteomes" id="UP000565711">
    <property type="component" value="Unassembled WGS sequence"/>
</dbReference>
<sequence length="117" mass="12849">MVDIEITGTKVTVEIRGAHRVLALCERVSFDLSHVREIAPAEVDLRPPWMRAPGTFFPGVIAAGVFRGRGRKEFWDTRFDGRGIRIELSGTEFSRIVVDVADADEVRGRLAVAAAAA</sequence>
<evidence type="ECO:0000313" key="1">
    <source>
        <dbReference type="EMBL" id="NKY49377.1"/>
    </source>
</evidence>
<proteinExistence type="predicted"/>
<organism evidence="1 2">
    <name type="scientific">Nocardia vermiculata</name>
    <dbReference type="NCBI Taxonomy" id="257274"/>
    <lineage>
        <taxon>Bacteria</taxon>
        <taxon>Bacillati</taxon>
        <taxon>Actinomycetota</taxon>
        <taxon>Actinomycetes</taxon>
        <taxon>Mycobacteriales</taxon>
        <taxon>Nocardiaceae</taxon>
        <taxon>Nocardia</taxon>
    </lineage>
</organism>
<gene>
    <name evidence="1" type="ORF">HGA08_04010</name>
</gene>
<dbReference type="AlphaFoldDB" id="A0A846XS07"/>
<comment type="caution">
    <text evidence="1">The sequence shown here is derived from an EMBL/GenBank/DDBJ whole genome shotgun (WGS) entry which is preliminary data.</text>
</comment>
<name>A0A846XS07_9NOCA</name>
<dbReference type="EMBL" id="JAAXOP010000002">
    <property type="protein sequence ID" value="NKY49377.1"/>
    <property type="molecule type" value="Genomic_DNA"/>
</dbReference>
<keyword evidence="2" id="KW-1185">Reference proteome</keyword>